<dbReference type="Gene3D" id="3.40.720.10">
    <property type="entry name" value="Alkaline Phosphatase, subunit A"/>
    <property type="match status" value="1"/>
</dbReference>
<evidence type="ECO:0000256" key="2">
    <source>
        <dbReference type="ARBA" id="ARBA00022801"/>
    </source>
</evidence>
<keyword evidence="1" id="KW-0479">Metal-binding</keyword>
<dbReference type="SUPFAM" id="SSF53649">
    <property type="entry name" value="Alkaline phosphatase-like"/>
    <property type="match status" value="1"/>
</dbReference>
<dbReference type="AlphaFoldDB" id="A0A520S4I0"/>
<reference evidence="4 5" key="1">
    <citation type="submission" date="2019-02" db="EMBL/GenBank/DDBJ databases">
        <title>Prokaryotic population dynamics and viral predation in marine succession experiment using metagenomics: the confinement effect.</title>
        <authorList>
            <person name="Haro-Moreno J.M."/>
            <person name="Rodriguez-Valera F."/>
            <person name="Lopez-Perez M."/>
        </authorList>
    </citation>
    <scope>NUCLEOTIDE SEQUENCE [LARGE SCALE GENOMIC DNA]</scope>
    <source>
        <strain evidence="4">MED-G157</strain>
    </source>
</reference>
<sequence>MPKPNILFLMTDQQRWDTIDAHGDWVRTPNIDGIAKKGTLFSQCITTSPVCVPARLTLATGQYPHSTGIWTHQEYTMPATAQNWMREIQKQGYRTSLFGKTHLHPHIGDLREQETLLHSWGLDDVDEIGGPRASAHVMSHMTASWKRKGLLENYKTDIKTRFANKPYIVRPSPLPLQDYYDVYVGQRAKEYLKAYNCNKPWFCWVSFGGPHEPWDTPEPYASMYDPSSMPLAISKRSIKKNVRPKGFLDEITNGKWSPDFKAGEVNAMRANYAGNVTLIDDQIGEILEAIEDRGEIDNTIIAFTSDHGEMNGDHGLIYKMNFLDGSVRVPLIIKAPGFEEGLTNNSLVENSDLGPTLLQLVGRDIGYNQFAKSLVDAMDGSNHREDGLSEIVGEFMLMNDEWKIALNRDGLTYLLFDRKNDPQELVNLTGDLGYRSKEVALRHRILERLIQSQNLLN</sequence>
<dbReference type="Pfam" id="PF00884">
    <property type="entry name" value="Sulfatase"/>
    <property type="match status" value="1"/>
</dbReference>
<dbReference type="InterPro" id="IPR000917">
    <property type="entry name" value="Sulfatase_N"/>
</dbReference>
<dbReference type="EMBL" id="SHAG01000003">
    <property type="protein sequence ID" value="RZO77360.1"/>
    <property type="molecule type" value="Genomic_DNA"/>
</dbReference>
<evidence type="ECO:0000256" key="1">
    <source>
        <dbReference type="ARBA" id="ARBA00022723"/>
    </source>
</evidence>
<organism evidence="4 5">
    <name type="scientific">OM182 bacterium</name>
    <dbReference type="NCBI Taxonomy" id="2510334"/>
    <lineage>
        <taxon>Bacteria</taxon>
        <taxon>Pseudomonadati</taxon>
        <taxon>Pseudomonadota</taxon>
        <taxon>Gammaproteobacteria</taxon>
        <taxon>OMG group</taxon>
        <taxon>OM182 clade</taxon>
    </lineage>
</organism>
<dbReference type="GO" id="GO:0005737">
    <property type="term" value="C:cytoplasm"/>
    <property type="evidence" value="ECO:0007669"/>
    <property type="project" value="TreeGrafter"/>
</dbReference>
<keyword evidence="2" id="KW-0378">Hydrolase</keyword>
<evidence type="ECO:0000313" key="5">
    <source>
        <dbReference type="Proteomes" id="UP000316199"/>
    </source>
</evidence>
<dbReference type="InterPro" id="IPR017850">
    <property type="entry name" value="Alkaline_phosphatase_core_sf"/>
</dbReference>
<dbReference type="PANTHER" id="PTHR45953">
    <property type="entry name" value="IDURONATE 2-SULFATASE"/>
    <property type="match status" value="1"/>
</dbReference>
<dbReference type="Proteomes" id="UP000316199">
    <property type="component" value="Unassembled WGS sequence"/>
</dbReference>
<dbReference type="GO" id="GO:0046872">
    <property type="term" value="F:metal ion binding"/>
    <property type="evidence" value="ECO:0007669"/>
    <property type="project" value="UniProtKB-KW"/>
</dbReference>
<gene>
    <name evidence="4" type="ORF">EVA68_01865</name>
</gene>
<protein>
    <recommendedName>
        <fullName evidence="3">Sulfatase N-terminal domain-containing protein</fullName>
    </recommendedName>
</protein>
<feature type="domain" description="Sulfatase N-terminal" evidence="3">
    <location>
        <begin position="4"/>
        <end position="362"/>
    </location>
</feature>
<dbReference type="GO" id="GO:0008484">
    <property type="term" value="F:sulfuric ester hydrolase activity"/>
    <property type="evidence" value="ECO:0007669"/>
    <property type="project" value="TreeGrafter"/>
</dbReference>
<evidence type="ECO:0000313" key="4">
    <source>
        <dbReference type="EMBL" id="RZO77360.1"/>
    </source>
</evidence>
<name>A0A520S4I0_9GAMM</name>
<comment type="caution">
    <text evidence="4">The sequence shown here is derived from an EMBL/GenBank/DDBJ whole genome shotgun (WGS) entry which is preliminary data.</text>
</comment>
<dbReference type="PANTHER" id="PTHR45953:SF1">
    <property type="entry name" value="IDURONATE 2-SULFATASE"/>
    <property type="match status" value="1"/>
</dbReference>
<proteinExistence type="predicted"/>
<accession>A0A520S4I0</accession>
<evidence type="ECO:0000259" key="3">
    <source>
        <dbReference type="Pfam" id="PF00884"/>
    </source>
</evidence>